<evidence type="ECO:0000313" key="9">
    <source>
        <dbReference type="EMBL" id="OQP53462.1"/>
    </source>
</evidence>
<evidence type="ECO:0000256" key="3">
    <source>
        <dbReference type="ARBA" id="ARBA00023295"/>
    </source>
</evidence>
<dbReference type="SUPFAM" id="SSF49899">
    <property type="entry name" value="Concanavalin A-like lectins/glucanases"/>
    <property type="match status" value="1"/>
</dbReference>
<keyword evidence="7" id="KW-0732">Signal</keyword>
<dbReference type="InterPro" id="IPR006710">
    <property type="entry name" value="Glyco_hydro_43"/>
</dbReference>
<protein>
    <recommendedName>
        <fullName evidence="8">Beta-xylosidase C-terminal Concanavalin A-like domain-containing protein</fullName>
    </recommendedName>
</protein>
<proteinExistence type="inferred from homology"/>
<dbReference type="GO" id="GO:0005975">
    <property type="term" value="P:carbohydrate metabolic process"/>
    <property type="evidence" value="ECO:0007669"/>
    <property type="project" value="InterPro"/>
</dbReference>
<sequence>MIHCSNKLFHILSLSAFFFFFFSIANGQSTVKKDSFKNPILGGDYPDPTIMRDGKDYYMTHSAFDYVPGLTVWHSTDLVNWEPISYALTTYLGPGWAADISKYEGKFYIYFTVAGTGRSNYVVYADSPYGPWSKPIDLKVGGIDPCHIVDETGQRWLFLSGGNRVKLSSDGLSIVGAVEKVYSGWQYPEQWDTEGMSLEGPKLKKIGAYYYYLNAEGGTAGPPTSHMVVVARSKSINGPWENAPNNPLIHTYQAADRWWSKGHGSLIDAPDGKWWIVYHAYENGFQTLGRQTLLEPVEITSDGWLKAPTGTGIEMPLRKPIINGNPINRLARLNEFRIGLDWRFYKKYDSTRISVNKDVLTLKAQGATPHESNPLLFVADAHNYEISVKIEKDAAAVAGIVLFYNADFYVGAGFDSKRTLRWRKAQQRGGSEHSGKNTLWLKIHNNHNIITGYYSYDGKNWKKETWGMDISGYHHNTLYDFLSVMPGLFAYGDGEVRFSDLQFKQLE</sequence>
<dbReference type="InterPro" id="IPR051795">
    <property type="entry name" value="Glycosyl_Hydrlase_43"/>
</dbReference>
<accession>A0A1V9F5C1</accession>
<dbReference type="OrthoDB" id="9801455at2"/>
<dbReference type="InterPro" id="IPR041542">
    <property type="entry name" value="GH43_C2"/>
</dbReference>
<evidence type="ECO:0000313" key="10">
    <source>
        <dbReference type="Proteomes" id="UP000192610"/>
    </source>
</evidence>
<dbReference type="RefSeq" id="WP_081197808.1">
    <property type="nucleotide sequence ID" value="NZ_FOCZ01000008.1"/>
</dbReference>
<evidence type="ECO:0000256" key="2">
    <source>
        <dbReference type="ARBA" id="ARBA00022801"/>
    </source>
</evidence>
<dbReference type="STRING" id="354355.SAMN05660816_04448"/>
<dbReference type="Gene3D" id="2.115.10.20">
    <property type="entry name" value="Glycosyl hydrolase domain, family 43"/>
    <property type="match status" value="1"/>
</dbReference>
<evidence type="ECO:0000259" key="8">
    <source>
        <dbReference type="Pfam" id="PF17851"/>
    </source>
</evidence>
<evidence type="ECO:0000256" key="5">
    <source>
        <dbReference type="PIRSR" id="PIRSR606710-2"/>
    </source>
</evidence>
<keyword evidence="3 6" id="KW-0326">Glycosidase</keyword>
<dbReference type="PANTHER" id="PTHR42812:SF2">
    <property type="entry name" value="XYLOSIDASE_ARABINOSIDASE"/>
    <property type="match status" value="1"/>
</dbReference>
<dbReference type="Gene3D" id="2.60.120.200">
    <property type="match status" value="1"/>
</dbReference>
<dbReference type="Pfam" id="PF04616">
    <property type="entry name" value="Glyco_hydro_43"/>
    <property type="match status" value="1"/>
</dbReference>
<feature type="signal peptide" evidence="7">
    <location>
        <begin position="1"/>
        <end position="27"/>
    </location>
</feature>
<comment type="similarity">
    <text evidence="1 6">Belongs to the glycosyl hydrolase 43 family.</text>
</comment>
<dbReference type="InterPro" id="IPR013320">
    <property type="entry name" value="ConA-like_dom_sf"/>
</dbReference>
<evidence type="ECO:0000256" key="7">
    <source>
        <dbReference type="SAM" id="SignalP"/>
    </source>
</evidence>
<gene>
    <name evidence="9" type="ORF">A4H97_23755</name>
</gene>
<feature type="active site" description="Proton donor" evidence="4">
    <location>
        <position position="199"/>
    </location>
</feature>
<comment type="caution">
    <text evidence="9">The sequence shown here is derived from an EMBL/GenBank/DDBJ whole genome shotgun (WGS) entry which is preliminary data.</text>
</comment>
<dbReference type="GO" id="GO:0004553">
    <property type="term" value="F:hydrolase activity, hydrolyzing O-glycosyl compounds"/>
    <property type="evidence" value="ECO:0007669"/>
    <property type="project" value="InterPro"/>
</dbReference>
<dbReference type="Proteomes" id="UP000192610">
    <property type="component" value="Unassembled WGS sequence"/>
</dbReference>
<feature type="domain" description="Beta-xylosidase C-terminal Concanavalin A-like" evidence="8">
    <location>
        <begin position="338"/>
        <end position="496"/>
    </location>
</feature>
<dbReference type="PANTHER" id="PTHR42812">
    <property type="entry name" value="BETA-XYLOSIDASE"/>
    <property type="match status" value="1"/>
</dbReference>
<evidence type="ECO:0000256" key="1">
    <source>
        <dbReference type="ARBA" id="ARBA00009865"/>
    </source>
</evidence>
<organism evidence="9 10">
    <name type="scientific">Niastella yeongjuensis</name>
    <dbReference type="NCBI Taxonomy" id="354355"/>
    <lineage>
        <taxon>Bacteria</taxon>
        <taxon>Pseudomonadati</taxon>
        <taxon>Bacteroidota</taxon>
        <taxon>Chitinophagia</taxon>
        <taxon>Chitinophagales</taxon>
        <taxon>Chitinophagaceae</taxon>
        <taxon>Niastella</taxon>
    </lineage>
</organism>
<dbReference type="Pfam" id="PF17851">
    <property type="entry name" value="GH43_C2"/>
    <property type="match status" value="1"/>
</dbReference>
<feature type="active site" description="Proton acceptor" evidence="4">
    <location>
        <position position="47"/>
    </location>
</feature>
<keyword evidence="2 6" id="KW-0378">Hydrolase</keyword>
<feature type="site" description="Important for catalytic activity, responsible for pKa modulation of the active site Glu and correct orientation of both the proton donor and substrate" evidence="5">
    <location>
        <position position="144"/>
    </location>
</feature>
<dbReference type="EMBL" id="LVXG01000006">
    <property type="protein sequence ID" value="OQP53462.1"/>
    <property type="molecule type" value="Genomic_DNA"/>
</dbReference>
<reference evidence="10" key="1">
    <citation type="submission" date="2016-04" db="EMBL/GenBank/DDBJ databases">
        <authorList>
            <person name="Chen L."/>
            <person name="Zhuang W."/>
            <person name="Wang G."/>
        </authorList>
    </citation>
    <scope>NUCLEOTIDE SEQUENCE [LARGE SCALE GENOMIC DNA]</scope>
    <source>
        <strain evidence="10">17621</strain>
    </source>
</reference>
<name>A0A1V9F5C1_9BACT</name>
<feature type="chain" id="PRO_5010742657" description="Beta-xylosidase C-terminal Concanavalin A-like domain-containing protein" evidence="7">
    <location>
        <begin position="28"/>
        <end position="507"/>
    </location>
</feature>
<dbReference type="CDD" id="cd09002">
    <property type="entry name" value="GH43_XYL-like"/>
    <property type="match status" value="1"/>
</dbReference>
<keyword evidence="10" id="KW-1185">Reference proteome</keyword>
<dbReference type="InterPro" id="IPR023296">
    <property type="entry name" value="Glyco_hydro_beta-prop_sf"/>
</dbReference>
<dbReference type="AlphaFoldDB" id="A0A1V9F5C1"/>
<dbReference type="SUPFAM" id="SSF75005">
    <property type="entry name" value="Arabinanase/levansucrase/invertase"/>
    <property type="match status" value="1"/>
</dbReference>
<evidence type="ECO:0000256" key="4">
    <source>
        <dbReference type="PIRSR" id="PIRSR606710-1"/>
    </source>
</evidence>
<evidence type="ECO:0000256" key="6">
    <source>
        <dbReference type="RuleBase" id="RU361187"/>
    </source>
</evidence>